<dbReference type="InterPro" id="IPR005835">
    <property type="entry name" value="NTP_transferase_dom"/>
</dbReference>
<feature type="binding site" evidence="17">
    <location>
        <position position="406"/>
    </location>
    <ligand>
        <name>acetyl-CoA</name>
        <dbReference type="ChEBI" id="CHEBI:57288"/>
    </ligand>
</feature>
<dbReference type="InterPro" id="IPR005882">
    <property type="entry name" value="Bifunctional_GlmU"/>
</dbReference>
<evidence type="ECO:0000256" key="6">
    <source>
        <dbReference type="ARBA" id="ARBA00022723"/>
    </source>
</evidence>
<dbReference type="CDD" id="cd02540">
    <property type="entry name" value="GT2_GlmU_N_bac"/>
    <property type="match status" value="1"/>
</dbReference>
<dbReference type="GO" id="GO:0009245">
    <property type="term" value="P:lipid A biosynthetic process"/>
    <property type="evidence" value="ECO:0007669"/>
    <property type="project" value="UniProtKB-UniRule"/>
</dbReference>
<evidence type="ECO:0000256" key="7">
    <source>
        <dbReference type="ARBA" id="ARBA00022737"/>
    </source>
</evidence>
<feature type="binding site" evidence="17">
    <location>
        <position position="104"/>
    </location>
    <ligand>
        <name>Mg(2+)</name>
        <dbReference type="ChEBI" id="CHEBI:18420"/>
    </ligand>
</feature>
<keyword evidence="10 17" id="KW-0573">Peptidoglycan synthesis</keyword>
<comment type="pathway">
    <text evidence="17">Bacterial outer membrane biogenesis; LPS lipid A biosynthesis.</text>
</comment>
<evidence type="ECO:0000256" key="10">
    <source>
        <dbReference type="ARBA" id="ARBA00022984"/>
    </source>
</evidence>
<feature type="binding site" evidence="17">
    <location>
        <position position="367"/>
    </location>
    <ligand>
        <name>UDP-N-acetyl-alpha-D-glucosamine</name>
        <dbReference type="ChEBI" id="CHEBI:57705"/>
    </ligand>
</feature>
<organism evidence="19">
    <name type="scientific">Proteinivorax tanatarense</name>
    <dbReference type="NCBI Taxonomy" id="1260629"/>
    <lineage>
        <taxon>Bacteria</taxon>
        <taxon>Bacillati</taxon>
        <taxon>Bacillota</taxon>
        <taxon>Clostridia</taxon>
        <taxon>Eubacteriales</taxon>
        <taxon>Proteinivoracaceae</taxon>
        <taxon>Proteinivorax</taxon>
    </lineage>
</organism>
<feature type="binding site" evidence="17">
    <location>
        <position position="74"/>
    </location>
    <ligand>
        <name>UDP-N-acetyl-alpha-D-glucosamine</name>
        <dbReference type="ChEBI" id="CHEBI:57705"/>
    </ligand>
</feature>
<feature type="binding site" evidence="17">
    <location>
        <position position="424"/>
    </location>
    <ligand>
        <name>acetyl-CoA</name>
        <dbReference type="ChEBI" id="CHEBI:57288"/>
    </ligand>
</feature>
<comment type="catalytic activity">
    <reaction evidence="14 17">
        <text>alpha-D-glucosamine 1-phosphate + acetyl-CoA = N-acetyl-alpha-D-glucosamine 1-phosphate + CoA + H(+)</text>
        <dbReference type="Rhea" id="RHEA:13725"/>
        <dbReference type="ChEBI" id="CHEBI:15378"/>
        <dbReference type="ChEBI" id="CHEBI:57287"/>
        <dbReference type="ChEBI" id="CHEBI:57288"/>
        <dbReference type="ChEBI" id="CHEBI:57776"/>
        <dbReference type="ChEBI" id="CHEBI:58516"/>
        <dbReference type="EC" id="2.3.1.157"/>
    </reaction>
</comment>
<dbReference type="NCBIfam" id="NF010934">
    <property type="entry name" value="PRK14354.1"/>
    <property type="match status" value="1"/>
</dbReference>
<dbReference type="EC" id="2.3.1.157" evidence="17"/>
<dbReference type="HAMAP" id="MF_01631">
    <property type="entry name" value="GlmU"/>
    <property type="match status" value="1"/>
</dbReference>
<dbReference type="GO" id="GO:0003977">
    <property type="term" value="F:UDP-N-acetylglucosamine diphosphorylase activity"/>
    <property type="evidence" value="ECO:0007669"/>
    <property type="project" value="UniProtKB-UniRule"/>
</dbReference>
<comment type="similarity">
    <text evidence="17">In the N-terminal section; belongs to the N-acetylglucosamine-1-phosphate uridyltransferase family.</text>
</comment>
<feature type="region of interest" description="Linker" evidence="17">
    <location>
        <begin position="232"/>
        <end position="252"/>
    </location>
</feature>
<reference evidence="19" key="2">
    <citation type="submission" date="2024-06" db="EMBL/GenBank/DDBJ databases">
        <authorList>
            <person name="Petrova K.O."/>
            <person name="Toshchakov S.V."/>
            <person name="Boltjanskaja Y.V."/>
            <person name="Kevbrin V."/>
        </authorList>
    </citation>
    <scope>NUCLEOTIDE SEQUENCE</scope>
    <source>
        <strain evidence="19">Z-910T</strain>
    </source>
</reference>
<dbReference type="EMBL" id="CP158367">
    <property type="protein sequence ID" value="XBX74984.1"/>
    <property type="molecule type" value="Genomic_DNA"/>
</dbReference>
<feature type="binding site" evidence="17">
    <location>
        <position position="156"/>
    </location>
    <ligand>
        <name>UDP-N-acetyl-alpha-D-glucosamine</name>
        <dbReference type="ChEBI" id="CHEBI:57705"/>
    </ligand>
</feature>
<feature type="binding site" evidence="17">
    <location>
        <position position="352"/>
    </location>
    <ligand>
        <name>UDP-N-acetyl-alpha-D-glucosamine</name>
        <dbReference type="ChEBI" id="CHEBI:57705"/>
    </ligand>
</feature>
<dbReference type="InterPro" id="IPR050065">
    <property type="entry name" value="GlmU-like"/>
</dbReference>
<evidence type="ECO:0000313" key="19">
    <source>
        <dbReference type="EMBL" id="XBX74984.1"/>
    </source>
</evidence>
<dbReference type="CDD" id="cd03353">
    <property type="entry name" value="LbH_GlmU_C"/>
    <property type="match status" value="1"/>
</dbReference>
<feature type="binding site" evidence="17">
    <location>
        <begin position="10"/>
        <end position="13"/>
    </location>
    <ligand>
        <name>UDP-N-acetyl-alpha-D-glucosamine</name>
        <dbReference type="ChEBI" id="CHEBI:57705"/>
    </ligand>
</feature>
<evidence type="ECO:0000256" key="17">
    <source>
        <dbReference type="HAMAP-Rule" id="MF_01631"/>
    </source>
</evidence>
<feature type="domain" description="Nucleotidyl transferase" evidence="18">
    <location>
        <begin position="7"/>
        <end position="222"/>
    </location>
</feature>
<proteinExistence type="inferred from homology"/>
<evidence type="ECO:0000256" key="11">
    <source>
        <dbReference type="ARBA" id="ARBA00023268"/>
    </source>
</evidence>
<protein>
    <recommendedName>
        <fullName evidence="17">Bifunctional protein GlmU</fullName>
    </recommendedName>
    <domain>
        <recommendedName>
            <fullName evidence="17">UDP-N-acetylglucosamine pyrophosphorylase</fullName>
            <ecNumber evidence="17">2.7.7.23</ecNumber>
        </recommendedName>
        <alternativeName>
            <fullName evidence="17">N-acetylglucosamine-1-phosphate uridyltransferase</fullName>
        </alternativeName>
    </domain>
    <domain>
        <recommendedName>
            <fullName evidence="17">Glucosamine-1-phosphate N-acetyltransferase</fullName>
            <ecNumber evidence="17">2.3.1.157</ecNumber>
        </recommendedName>
    </domain>
</protein>
<feature type="binding site" evidence="17">
    <location>
        <position position="229"/>
    </location>
    <ligand>
        <name>Mg(2+)</name>
        <dbReference type="ChEBI" id="CHEBI:18420"/>
    </ligand>
</feature>
<feature type="region of interest" description="N-acetyltransferase" evidence="17">
    <location>
        <begin position="253"/>
        <end position="453"/>
    </location>
</feature>
<keyword evidence="8 17" id="KW-0460">Magnesium</keyword>
<comment type="cofactor">
    <cofactor evidence="17">
        <name>Mg(2+)</name>
        <dbReference type="ChEBI" id="CHEBI:18420"/>
    </cofactor>
    <text evidence="17">Binds 1 Mg(2+) ion per subunit.</text>
</comment>
<feature type="binding site" evidence="17">
    <location>
        <position position="441"/>
    </location>
    <ligand>
        <name>acetyl-CoA</name>
        <dbReference type="ChEBI" id="CHEBI:57288"/>
    </ligand>
</feature>
<accession>A0AAU7VLI5</accession>
<gene>
    <name evidence="17 19" type="primary">glmU</name>
    <name evidence="19" type="ORF">PRVXT_000072</name>
</gene>
<feature type="binding site" evidence="17">
    <location>
        <position position="229"/>
    </location>
    <ligand>
        <name>UDP-N-acetyl-alpha-D-glucosamine</name>
        <dbReference type="ChEBI" id="CHEBI:57705"/>
    </ligand>
</feature>
<dbReference type="AlphaFoldDB" id="A0AAU7VLI5"/>
<evidence type="ECO:0000256" key="15">
    <source>
        <dbReference type="ARBA" id="ARBA00048493"/>
    </source>
</evidence>
<evidence type="ECO:0000256" key="8">
    <source>
        <dbReference type="ARBA" id="ARBA00022842"/>
    </source>
</evidence>
<dbReference type="Pfam" id="PF00483">
    <property type="entry name" value="NTP_transferase"/>
    <property type="match status" value="1"/>
</dbReference>
<dbReference type="GO" id="GO:0071555">
    <property type="term" value="P:cell wall organization"/>
    <property type="evidence" value="ECO:0007669"/>
    <property type="project" value="UniProtKB-KW"/>
</dbReference>
<name>A0AAU7VLI5_9FIRM</name>
<dbReference type="GO" id="GO:0009252">
    <property type="term" value="P:peptidoglycan biosynthetic process"/>
    <property type="evidence" value="ECO:0007669"/>
    <property type="project" value="UniProtKB-UniRule"/>
</dbReference>
<comment type="caution">
    <text evidence="17">Lacks conserved residue(s) required for the propagation of feature annotation.</text>
</comment>
<evidence type="ECO:0000256" key="14">
    <source>
        <dbReference type="ARBA" id="ARBA00048247"/>
    </source>
</evidence>
<feature type="binding site" evidence="17">
    <location>
        <position position="24"/>
    </location>
    <ligand>
        <name>UDP-N-acetyl-alpha-D-glucosamine</name>
        <dbReference type="ChEBI" id="CHEBI:57705"/>
    </ligand>
</feature>
<dbReference type="InterPro" id="IPR011004">
    <property type="entry name" value="Trimer_LpxA-like_sf"/>
</dbReference>
<dbReference type="GO" id="GO:0000287">
    <property type="term" value="F:magnesium ion binding"/>
    <property type="evidence" value="ECO:0007669"/>
    <property type="project" value="UniProtKB-UniRule"/>
</dbReference>
<evidence type="ECO:0000256" key="4">
    <source>
        <dbReference type="ARBA" id="ARBA00022679"/>
    </source>
</evidence>
<comment type="subcellular location">
    <subcellularLocation>
        <location evidence="17">Cytoplasm</location>
    </subcellularLocation>
</comment>
<comment type="function">
    <text evidence="16 17">Catalyzes the last two sequential reactions in the de novo biosynthetic pathway for UDP-N-acetylglucosamine (UDP-GlcNAc). The C-terminal domain catalyzes the transfer of acetyl group from acetyl coenzyme A to glucosamine-1-phosphate (GlcN-1-P) to produce N-acetylglucosamine-1-phosphate (GlcNAc-1-P), which is converted into UDP-GlcNAc by the transfer of uridine 5-monophosphate (from uridine 5-triphosphate), a reaction catalyzed by the N-terminal domain.</text>
</comment>
<sequence length="453" mass="49492">MKNSVAAIVLAAGKGSRMKSKKSKVLHTILGKPMLEYIYDVLDQSNAEKIVTVVGHQKEQIIDKFQNRSQFVTQDEQLGTGHAVMQGEEKFKNYSGHVLILCGDTPLLTSGTINSLIKHHIEGGYQGTILTALQQDPTGYGRVIRGADKNVISVVEQKDATEEQKNIKEVNTGIFIFQSKILFELLHKIQNNNAQGEYYLPDVLKVMLENSLEVGAMQMKDSTEMIGINDRVMLHDAQKAMQKAINLAWMKKGVTIIDPDSTYIDPTCQISQDVTIHPMTFIKGNTVIEEGAELGPNTTVVDSEIGENTSVVQSSVQSSKLKSGIQIGPYTHIRPNCEVADSVKLGNFVEVKNAKIGTQSKAAHLTYLGDCTIEENVNIGCGTITANYDGKQKHHTLIKKGAFIGSNSNLIAPITVGEQGFVAAGSTVTKDVPSDSLVIARGKEVVRKNWIKK</sequence>
<comment type="pathway">
    <text evidence="1 17">Nucleotide-sugar biosynthesis; UDP-N-acetyl-alpha-D-glucosamine biosynthesis; N-acetyl-alpha-D-glucosamine 1-phosphate from alpha-D-glucosamine 6-phosphate (route II): step 2/2.</text>
</comment>
<comment type="similarity">
    <text evidence="17">In the C-terminal section; belongs to the transferase hexapeptide repeat family.</text>
</comment>
<evidence type="ECO:0000256" key="5">
    <source>
        <dbReference type="ARBA" id="ARBA00022695"/>
    </source>
</evidence>
<keyword evidence="11 17" id="KW-0511">Multifunctional enzyme</keyword>
<dbReference type="GO" id="GO:0016020">
    <property type="term" value="C:membrane"/>
    <property type="evidence" value="ECO:0007669"/>
    <property type="project" value="GOC"/>
</dbReference>
<dbReference type="Gene3D" id="3.90.550.10">
    <property type="entry name" value="Spore Coat Polysaccharide Biosynthesis Protein SpsA, Chain A"/>
    <property type="match status" value="1"/>
</dbReference>
<feature type="region of interest" description="Pyrophosphorylase" evidence="17">
    <location>
        <begin position="1"/>
        <end position="231"/>
    </location>
</feature>
<dbReference type="NCBIfam" id="TIGR01173">
    <property type="entry name" value="glmU"/>
    <property type="match status" value="1"/>
</dbReference>
<dbReference type="EC" id="2.7.7.23" evidence="17"/>
<feature type="binding site" evidence="17">
    <location>
        <begin position="387"/>
        <end position="388"/>
    </location>
    <ligand>
        <name>acetyl-CoA</name>
        <dbReference type="ChEBI" id="CHEBI:57288"/>
    </ligand>
</feature>
<keyword evidence="5 17" id="KW-0548">Nucleotidyltransferase</keyword>
<keyword evidence="13 17" id="KW-0961">Cell wall biogenesis/degradation</keyword>
<evidence type="ECO:0000256" key="12">
    <source>
        <dbReference type="ARBA" id="ARBA00023315"/>
    </source>
</evidence>
<dbReference type="Gene3D" id="2.160.10.10">
    <property type="entry name" value="Hexapeptide repeat proteins"/>
    <property type="match status" value="1"/>
</dbReference>
<dbReference type="GO" id="GO:0008360">
    <property type="term" value="P:regulation of cell shape"/>
    <property type="evidence" value="ECO:0007669"/>
    <property type="project" value="UniProtKB-KW"/>
</dbReference>
<dbReference type="SUPFAM" id="SSF51161">
    <property type="entry name" value="Trimeric LpxA-like enzymes"/>
    <property type="match status" value="1"/>
</dbReference>
<evidence type="ECO:0000256" key="1">
    <source>
        <dbReference type="ARBA" id="ARBA00005166"/>
    </source>
</evidence>
<comment type="catalytic activity">
    <reaction evidence="15 17">
        <text>N-acetyl-alpha-D-glucosamine 1-phosphate + UTP + H(+) = UDP-N-acetyl-alpha-D-glucosamine + diphosphate</text>
        <dbReference type="Rhea" id="RHEA:13509"/>
        <dbReference type="ChEBI" id="CHEBI:15378"/>
        <dbReference type="ChEBI" id="CHEBI:33019"/>
        <dbReference type="ChEBI" id="CHEBI:46398"/>
        <dbReference type="ChEBI" id="CHEBI:57705"/>
        <dbReference type="ChEBI" id="CHEBI:57776"/>
        <dbReference type="EC" id="2.7.7.23"/>
    </reaction>
</comment>
<evidence type="ECO:0000256" key="13">
    <source>
        <dbReference type="ARBA" id="ARBA00023316"/>
    </source>
</evidence>
<keyword evidence="6 17" id="KW-0479">Metal-binding</keyword>
<dbReference type="PANTHER" id="PTHR43584:SF3">
    <property type="entry name" value="BIFUNCTIONAL PROTEIN GLMU"/>
    <property type="match status" value="1"/>
</dbReference>
<dbReference type="GO" id="GO:0005737">
    <property type="term" value="C:cytoplasm"/>
    <property type="evidence" value="ECO:0007669"/>
    <property type="project" value="UniProtKB-SubCell"/>
</dbReference>
<comment type="pathway">
    <text evidence="2 17">Nucleotide-sugar biosynthesis; UDP-N-acetyl-alpha-D-glucosamine biosynthesis; UDP-N-acetyl-alpha-D-glucosamine from N-acetyl-alpha-D-glucosamine 1-phosphate: step 1/1.</text>
</comment>
<reference evidence="19" key="1">
    <citation type="journal article" date="2013" name="Extremophiles">
        <title>Proteinivorax tanatarense gen. nov., sp. nov., an anaerobic, haloalkaliphilic, proteolytic bacterium isolated from a decaying algal bloom, and proposal of Proteinivoraceae fam. nov.</title>
        <authorList>
            <person name="Kevbrin V."/>
            <person name="Boltyanskaya Y."/>
            <person name="Zhilina T."/>
            <person name="Kolganova T."/>
            <person name="Lavrentjeva E."/>
            <person name="Kuznetsov B."/>
        </authorList>
    </citation>
    <scope>NUCLEOTIDE SEQUENCE</scope>
    <source>
        <strain evidence="19">Z-910T</strain>
    </source>
</reference>
<keyword evidence="9 17" id="KW-0133">Cell shape</keyword>
<comment type="subunit">
    <text evidence="17">Homotrimer.</text>
</comment>
<evidence type="ECO:0000256" key="2">
    <source>
        <dbReference type="ARBA" id="ARBA00005208"/>
    </source>
</evidence>
<keyword evidence="7 17" id="KW-0677">Repeat</keyword>
<keyword evidence="3 17" id="KW-0963">Cytoplasm</keyword>
<evidence type="ECO:0000256" key="9">
    <source>
        <dbReference type="ARBA" id="ARBA00022960"/>
    </source>
</evidence>
<evidence type="ECO:0000256" key="16">
    <source>
        <dbReference type="ARBA" id="ARBA00049628"/>
    </source>
</evidence>
<evidence type="ECO:0000259" key="18">
    <source>
        <dbReference type="Pfam" id="PF00483"/>
    </source>
</evidence>
<dbReference type="GO" id="GO:0019134">
    <property type="term" value="F:glucosamine-1-phosphate N-acetyltransferase activity"/>
    <property type="evidence" value="ECO:0007669"/>
    <property type="project" value="UniProtKB-UniRule"/>
</dbReference>
<feature type="binding site" evidence="17">
    <location>
        <position position="171"/>
    </location>
    <ligand>
        <name>UDP-N-acetyl-alpha-D-glucosamine</name>
        <dbReference type="ChEBI" id="CHEBI:57705"/>
    </ligand>
</feature>
<dbReference type="InterPro" id="IPR038009">
    <property type="entry name" value="GlmU_C_LbH"/>
</dbReference>
<dbReference type="GO" id="GO:0000902">
    <property type="term" value="P:cell morphogenesis"/>
    <property type="evidence" value="ECO:0007669"/>
    <property type="project" value="UniProtKB-UniRule"/>
</dbReference>
<feature type="binding site" evidence="17">
    <location>
        <position position="334"/>
    </location>
    <ligand>
        <name>UDP-N-acetyl-alpha-D-glucosamine</name>
        <dbReference type="ChEBI" id="CHEBI:57705"/>
    </ligand>
</feature>
<dbReference type="GO" id="GO:0006048">
    <property type="term" value="P:UDP-N-acetylglucosamine biosynthetic process"/>
    <property type="evidence" value="ECO:0007669"/>
    <property type="project" value="InterPro"/>
</dbReference>
<keyword evidence="12 17" id="KW-0012">Acyltransferase</keyword>
<dbReference type="InterPro" id="IPR029044">
    <property type="entry name" value="Nucleotide-diphossugar_trans"/>
</dbReference>
<dbReference type="SUPFAM" id="SSF53448">
    <property type="entry name" value="Nucleotide-diphospho-sugar transferases"/>
    <property type="match status" value="1"/>
</dbReference>
<feature type="active site" description="Proton acceptor" evidence="17">
    <location>
        <position position="364"/>
    </location>
</feature>
<dbReference type="RefSeq" id="WP_350343731.1">
    <property type="nucleotide sequence ID" value="NZ_CP158367.1"/>
</dbReference>
<feature type="binding site" evidence="17">
    <location>
        <begin position="79"/>
        <end position="80"/>
    </location>
    <ligand>
        <name>UDP-N-acetyl-alpha-D-glucosamine</name>
        <dbReference type="ChEBI" id="CHEBI:57705"/>
    </ligand>
</feature>
<feature type="binding site" evidence="17">
    <location>
        <position position="141"/>
    </location>
    <ligand>
        <name>UDP-N-acetyl-alpha-D-glucosamine</name>
        <dbReference type="ChEBI" id="CHEBI:57705"/>
    </ligand>
</feature>
<dbReference type="PANTHER" id="PTHR43584">
    <property type="entry name" value="NUCLEOTIDYL TRANSFERASE"/>
    <property type="match status" value="1"/>
</dbReference>
<evidence type="ECO:0000256" key="3">
    <source>
        <dbReference type="ARBA" id="ARBA00022490"/>
    </source>
</evidence>
<feature type="binding site" evidence="17">
    <location>
        <position position="378"/>
    </location>
    <ligand>
        <name>UDP-N-acetyl-alpha-D-glucosamine</name>
        <dbReference type="ChEBI" id="CHEBI:57705"/>
    </ligand>
</feature>
<keyword evidence="4 17" id="KW-0808">Transferase</keyword>